<dbReference type="GeneID" id="70239045"/>
<dbReference type="Gene3D" id="1.50.40.10">
    <property type="entry name" value="Mitochondrial carrier domain"/>
    <property type="match status" value="1"/>
</dbReference>
<evidence type="ECO:0000256" key="5">
    <source>
        <dbReference type="ARBA" id="ARBA00022737"/>
    </source>
</evidence>
<dbReference type="GO" id="GO:0031966">
    <property type="term" value="C:mitochondrial membrane"/>
    <property type="evidence" value="ECO:0007669"/>
    <property type="project" value="UniProtKB-SubCell"/>
</dbReference>
<evidence type="ECO:0000256" key="11">
    <source>
        <dbReference type="SAM" id="Phobius"/>
    </source>
</evidence>
<organism evidence="12 13">
    <name type="scientific">Ogataea philodendri</name>
    <dbReference type="NCBI Taxonomy" id="1378263"/>
    <lineage>
        <taxon>Eukaryota</taxon>
        <taxon>Fungi</taxon>
        <taxon>Dikarya</taxon>
        <taxon>Ascomycota</taxon>
        <taxon>Saccharomycotina</taxon>
        <taxon>Pichiomycetes</taxon>
        <taxon>Pichiales</taxon>
        <taxon>Pichiaceae</taxon>
        <taxon>Ogataea</taxon>
    </lineage>
</organism>
<dbReference type="OrthoDB" id="3364892at2759"/>
<keyword evidence="7" id="KW-0496">Mitochondrion</keyword>
<dbReference type="RefSeq" id="XP_046058198.1">
    <property type="nucleotide sequence ID" value="XM_046208438.1"/>
</dbReference>
<dbReference type="Pfam" id="PF00153">
    <property type="entry name" value="Mito_carr"/>
    <property type="match status" value="1"/>
</dbReference>
<dbReference type="InterPro" id="IPR050567">
    <property type="entry name" value="Mitochondrial_Carrier"/>
</dbReference>
<comment type="caution">
    <text evidence="12">The sequence shown here is derived from an EMBL/GenBank/DDBJ whole genome shotgun (WGS) entry which is preliminary data.</text>
</comment>
<dbReference type="PANTHER" id="PTHR45624">
    <property type="entry name" value="MITOCHONDRIAL BASIC AMINO ACIDS TRANSPORTER-RELATED"/>
    <property type="match status" value="1"/>
</dbReference>
<dbReference type="GO" id="GO:0022857">
    <property type="term" value="F:transmembrane transporter activity"/>
    <property type="evidence" value="ECO:0007669"/>
    <property type="project" value="TreeGrafter"/>
</dbReference>
<dbReference type="Proteomes" id="UP000769157">
    <property type="component" value="Unassembled WGS sequence"/>
</dbReference>
<keyword evidence="6 11" id="KW-1133">Transmembrane helix</keyword>
<proteinExistence type="inferred from homology"/>
<keyword evidence="3 10" id="KW-0813">Transport</keyword>
<dbReference type="EMBL" id="JAEUBE010000504">
    <property type="protein sequence ID" value="KAH3660495.1"/>
    <property type="molecule type" value="Genomic_DNA"/>
</dbReference>
<evidence type="ECO:0000256" key="9">
    <source>
        <dbReference type="PROSITE-ProRule" id="PRU00282"/>
    </source>
</evidence>
<evidence type="ECO:0000256" key="6">
    <source>
        <dbReference type="ARBA" id="ARBA00022989"/>
    </source>
</evidence>
<feature type="transmembrane region" description="Helical" evidence="11">
    <location>
        <begin position="272"/>
        <end position="296"/>
    </location>
</feature>
<dbReference type="InterPro" id="IPR018108">
    <property type="entry name" value="MCP_transmembrane"/>
</dbReference>
<feature type="repeat" description="Solcar" evidence="9">
    <location>
        <begin position="150"/>
        <end position="237"/>
    </location>
</feature>
<keyword evidence="8 9" id="KW-0472">Membrane</keyword>
<feature type="transmembrane region" description="Helical" evidence="11">
    <location>
        <begin position="114"/>
        <end position="135"/>
    </location>
</feature>
<evidence type="ECO:0000256" key="7">
    <source>
        <dbReference type="ARBA" id="ARBA00023128"/>
    </source>
</evidence>
<evidence type="ECO:0000256" key="1">
    <source>
        <dbReference type="ARBA" id="ARBA00004225"/>
    </source>
</evidence>
<gene>
    <name evidence="12" type="ORF">OGAPHI_007081</name>
</gene>
<reference evidence="12" key="1">
    <citation type="journal article" date="2021" name="Open Biol.">
        <title>Shared evolutionary footprints suggest mitochondrial oxidative damage underlies multiple complex I losses in fungi.</title>
        <authorList>
            <person name="Schikora-Tamarit M.A."/>
            <person name="Marcet-Houben M."/>
            <person name="Nosek J."/>
            <person name="Gabaldon T."/>
        </authorList>
    </citation>
    <scope>NUCLEOTIDE SEQUENCE</scope>
    <source>
        <strain evidence="12">CBS6075</strain>
    </source>
</reference>
<keyword evidence="5" id="KW-0677">Repeat</keyword>
<comment type="similarity">
    <text evidence="2 10">Belongs to the mitochondrial carrier (TC 2.A.29) family.</text>
</comment>
<dbReference type="PROSITE" id="PS50920">
    <property type="entry name" value="SOLCAR"/>
    <property type="match status" value="1"/>
</dbReference>
<reference evidence="12" key="2">
    <citation type="submission" date="2021-01" db="EMBL/GenBank/DDBJ databases">
        <authorList>
            <person name="Schikora-Tamarit M.A."/>
        </authorList>
    </citation>
    <scope>NUCLEOTIDE SEQUENCE</scope>
    <source>
        <strain evidence="12">CBS6075</strain>
    </source>
</reference>
<evidence type="ECO:0000313" key="13">
    <source>
        <dbReference type="Proteomes" id="UP000769157"/>
    </source>
</evidence>
<keyword evidence="13" id="KW-1185">Reference proteome</keyword>
<evidence type="ECO:0008006" key="14">
    <source>
        <dbReference type="Google" id="ProtNLM"/>
    </source>
</evidence>
<evidence type="ECO:0000256" key="3">
    <source>
        <dbReference type="ARBA" id="ARBA00022448"/>
    </source>
</evidence>
<sequence length="391" mass="44742">MERPRLTEDFYNSDTGIIRDDTNPSNQQLSNRNTQVVSASSAGIRAILYQITSAYMRNPAKLFRPSRFDYLTTARALLHGELASKPWSLRTHSGIALLYQSIKREGWNFIPRQVLPPIIANSAIGLILYSTYLTVLQQFNKKNIKSLEDPRPIDTFRAGFIAGAAASVAASPIDALYARSSYSELVNGKQKSLWEYGVYKLRQIGPVGIFAGFSLNFIKESLGFAFYFSVFELVKNQGYHKTEGMIQWYRHWRSKLFHTPSNPQENTRSMKVLNLGFILLAGASAATTLLAIQYPLNKVQQVHLSRLESLDLYNEAHQVDRRRFFKLYYNSYIETFEIMLQRWRKSHLTLFGFCYRGFFRSSFTSIPATSIGLLVFEISRQQLSESPILES</sequence>
<keyword evidence="4 9" id="KW-0812">Transmembrane</keyword>
<evidence type="ECO:0000256" key="4">
    <source>
        <dbReference type="ARBA" id="ARBA00022692"/>
    </source>
</evidence>
<dbReference type="PANTHER" id="PTHR45624:SF26">
    <property type="entry name" value="CARRIER PROTEIN, PUTATIVE (AFU_ORTHOLOGUE AFUA_1G07710)-RELATED"/>
    <property type="match status" value="1"/>
</dbReference>
<evidence type="ECO:0000256" key="8">
    <source>
        <dbReference type="ARBA" id="ARBA00023136"/>
    </source>
</evidence>
<accession>A0A9P8NVJ6</accession>
<name>A0A9P8NVJ6_9ASCO</name>
<dbReference type="AlphaFoldDB" id="A0A9P8NVJ6"/>
<dbReference type="SUPFAM" id="SSF103506">
    <property type="entry name" value="Mitochondrial carrier"/>
    <property type="match status" value="1"/>
</dbReference>
<evidence type="ECO:0000256" key="2">
    <source>
        <dbReference type="ARBA" id="ARBA00006375"/>
    </source>
</evidence>
<dbReference type="InterPro" id="IPR023395">
    <property type="entry name" value="MCP_dom_sf"/>
</dbReference>
<evidence type="ECO:0000256" key="10">
    <source>
        <dbReference type="RuleBase" id="RU000488"/>
    </source>
</evidence>
<evidence type="ECO:0000313" key="12">
    <source>
        <dbReference type="EMBL" id="KAH3660495.1"/>
    </source>
</evidence>
<comment type="subcellular location">
    <subcellularLocation>
        <location evidence="1">Mitochondrion membrane</location>
        <topology evidence="1">Multi-pass membrane protein</topology>
    </subcellularLocation>
</comment>
<protein>
    <recommendedName>
        <fullName evidence="14">Mitochondrial carrier protein</fullName>
    </recommendedName>
</protein>